<name>A0A4S4LD06_9AGAM</name>
<keyword evidence="5" id="KW-0999">Mitochondrion inner membrane</keyword>
<evidence type="ECO:0000256" key="2">
    <source>
        <dbReference type="ARBA" id="ARBA00009508"/>
    </source>
</evidence>
<comment type="subcellular location">
    <subcellularLocation>
        <location evidence="1">Mitochondrion inner membrane</location>
        <topology evidence="1">Peripheral membrane protein</topology>
        <orientation evidence="1">Matrix side</orientation>
    </subcellularLocation>
</comment>
<evidence type="ECO:0000313" key="10">
    <source>
        <dbReference type="EMBL" id="THH07580.1"/>
    </source>
</evidence>
<evidence type="ECO:0000256" key="6">
    <source>
        <dbReference type="ARBA" id="ARBA00022982"/>
    </source>
</evidence>
<keyword evidence="11" id="KW-1185">Reference proteome</keyword>
<reference evidence="10 11" key="1">
    <citation type="submission" date="2019-02" db="EMBL/GenBank/DDBJ databases">
        <title>Genome sequencing of the rare red list fungi Phellinidium pouzarii.</title>
        <authorList>
            <person name="Buettner E."/>
            <person name="Kellner H."/>
        </authorList>
    </citation>
    <scope>NUCLEOTIDE SEQUENCE [LARGE SCALE GENOMIC DNA]</scope>
    <source>
        <strain evidence="10 11">DSM 108285</strain>
    </source>
</reference>
<dbReference type="PANTHER" id="PTHR12964">
    <property type="entry name" value="NADH-UBIQUINONE OXIDOREDUCTASE B14 SUBUNIT"/>
    <property type="match status" value="1"/>
</dbReference>
<dbReference type="GO" id="GO:0006979">
    <property type="term" value="P:response to oxidative stress"/>
    <property type="evidence" value="ECO:0007669"/>
    <property type="project" value="TreeGrafter"/>
</dbReference>
<evidence type="ECO:0000256" key="5">
    <source>
        <dbReference type="ARBA" id="ARBA00022792"/>
    </source>
</evidence>
<keyword evidence="8" id="KW-0472">Membrane</keyword>
<dbReference type="Proteomes" id="UP000308199">
    <property type="component" value="Unassembled WGS sequence"/>
</dbReference>
<evidence type="ECO:0000256" key="3">
    <source>
        <dbReference type="ARBA" id="ARBA00022448"/>
    </source>
</evidence>
<keyword evidence="3" id="KW-0813">Transport</keyword>
<evidence type="ECO:0000256" key="8">
    <source>
        <dbReference type="ARBA" id="ARBA00023136"/>
    </source>
</evidence>
<proteinExistence type="inferred from homology"/>
<comment type="caution">
    <text evidence="10">The sequence shown here is derived from an EMBL/GenBank/DDBJ whole genome shotgun (WGS) entry which is preliminary data.</text>
</comment>
<dbReference type="CDD" id="cd20266">
    <property type="entry name" value="Complex1_LYR_NDUFA6_LYRM6"/>
    <property type="match status" value="1"/>
</dbReference>
<feature type="domain" description="Complex 1 LYR protein" evidence="9">
    <location>
        <begin position="23"/>
        <end position="83"/>
    </location>
</feature>
<protein>
    <recommendedName>
        <fullName evidence="9">Complex 1 LYR protein domain-containing protein</fullName>
    </recommendedName>
</protein>
<dbReference type="InterPro" id="IPR016488">
    <property type="entry name" value="NADH_Ub_cplx-1_asu_su-6"/>
</dbReference>
<accession>A0A4S4LD06</accession>
<dbReference type="AlphaFoldDB" id="A0A4S4LD06"/>
<dbReference type="Pfam" id="PF05347">
    <property type="entry name" value="Complex1_LYR"/>
    <property type="match status" value="1"/>
</dbReference>
<keyword evidence="6" id="KW-0249">Electron transport</keyword>
<dbReference type="GO" id="GO:0045271">
    <property type="term" value="C:respiratory chain complex I"/>
    <property type="evidence" value="ECO:0007669"/>
    <property type="project" value="InterPro"/>
</dbReference>
<dbReference type="GO" id="GO:0005743">
    <property type="term" value="C:mitochondrial inner membrane"/>
    <property type="evidence" value="ECO:0007669"/>
    <property type="project" value="UniProtKB-SubCell"/>
</dbReference>
<keyword evidence="7" id="KW-0496">Mitochondrion</keyword>
<dbReference type="OrthoDB" id="14535at2759"/>
<keyword evidence="4" id="KW-0679">Respiratory chain</keyword>
<dbReference type="InterPro" id="IPR008011">
    <property type="entry name" value="Complex1_LYR_dom"/>
</dbReference>
<evidence type="ECO:0000313" key="11">
    <source>
        <dbReference type="Proteomes" id="UP000308199"/>
    </source>
</evidence>
<evidence type="ECO:0000256" key="4">
    <source>
        <dbReference type="ARBA" id="ARBA00022660"/>
    </source>
</evidence>
<comment type="similarity">
    <text evidence="2">Belongs to the complex I LYR family.</text>
</comment>
<evidence type="ECO:0000256" key="1">
    <source>
        <dbReference type="ARBA" id="ARBA00004443"/>
    </source>
</evidence>
<dbReference type="PANTHER" id="PTHR12964:SF0">
    <property type="entry name" value="NADH DEHYDROGENASE [UBIQUINONE] 1 ALPHA SUBCOMPLEX SUBUNIT 6"/>
    <property type="match status" value="1"/>
</dbReference>
<dbReference type="EMBL" id="SGPK01000136">
    <property type="protein sequence ID" value="THH07580.1"/>
    <property type="molecule type" value="Genomic_DNA"/>
</dbReference>
<evidence type="ECO:0000256" key="7">
    <source>
        <dbReference type="ARBA" id="ARBA00023128"/>
    </source>
</evidence>
<evidence type="ECO:0000259" key="9">
    <source>
        <dbReference type="Pfam" id="PF05347"/>
    </source>
</evidence>
<gene>
    <name evidence="10" type="ORF">EW145_g3284</name>
</gene>
<dbReference type="InterPro" id="IPR045299">
    <property type="entry name" value="Complex1_LYR_NDUFA6_LYRM6"/>
</dbReference>
<organism evidence="10 11">
    <name type="scientific">Phellinidium pouzarii</name>
    <dbReference type="NCBI Taxonomy" id="167371"/>
    <lineage>
        <taxon>Eukaryota</taxon>
        <taxon>Fungi</taxon>
        <taxon>Dikarya</taxon>
        <taxon>Basidiomycota</taxon>
        <taxon>Agaricomycotina</taxon>
        <taxon>Agaricomycetes</taxon>
        <taxon>Hymenochaetales</taxon>
        <taxon>Hymenochaetaceae</taxon>
        <taxon>Phellinidium</taxon>
    </lineage>
</organism>
<sequence>MTTIPPRLAQMTRTSGSPAIARQRALQLYRDWYRGAPEICNLYALNCSPNDVRHAIRQEFERNRYVSDPKVIDVLLLKGRMDYQEAMNCWMQEPHVMGILLAPKVRPQRTFMQKFLEGRDEDQVLPAATGSLRKDLVM</sequence>